<dbReference type="Gene3D" id="3.10.620.30">
    <property type="match status" value="1"/>
</dbReference>
<feature type="compositionally biased region" description="Pro residues" evidence="1">
    <location>
        <begin position="50"/>
        <end position="61"/>
    </location>
</feature>
<feature type="domain" description="Transglutaminase-like" evidence="2">
    <location>
        <begin position="442"/>
        <end position="517"/>
    </location>
</feature>
<feature type="compositionally biased region" description="Polar residues" evidence="1">
    <location>
        <begin position="243"/>
        <end position="252"/>
    </location>
</feature>
<feature type="compositionally biased region" description="Pro residues" evidence="1">
    <location>
        <begin position="265"/>
        <end position="277"/>
    </location>
</feature>
<dbReference type="OrthoDB" id="6129702at2759"/>
<dbReference type="AlphaFoldDB" id="A0A6G1LJ55"/>
<dbReference type="SMART" id="SM00460">
    <property type="entry name" value="TGc"/>
    <property type="match status" value="1"/>
</dbReference>
<feature type="compositionally biased region" description="Polar residues" evidence="1">
    <location>
        <begin position="101"/>
        <end position="110"/>
    </location>
</feature>
<evidence type="ECO:0000256" key="1">
    <source>
        <dbReference type="SAM" id="MobiDB-lite"/>
    </source>
</evidence>
<keyword evidence="4" id="KW-1185">Reference proteome</keyword>
<feature type="compositionally biased region" description="Polar residues" evidence="1">
    <location>
        <begin position="155"/>
        <end position="174"/>
    </location>
</feature>
<dbReference type="InterPro" id="IPR052557">
    <property type="entry name" value="CAP/Cytokinesis_protein"/>
</dbReference>
<feature type="compositionally biased region" description="Polar residues" evidence="1">
    <location>
        <begin position="68"/>
        <end position="77"/>
    </location>
</feature>
<organism evidence="3 4">
    <name type="scientific">Teratosphaeria nubilosa</name>
    <dbReference type="NCBI Taxonomy" id="161662"/>
    <lineage>
        <taxon>Eukaryota</taxon>
        <taxon>Fungi</taxon>
        <taxon>Dikarya</taxon>
        <taxon>Ascomycota</taxon>
        <taxon>Pezizomycotina</taxon>
        <taxon>Dothideomycetes</taxon>
        <taxon>Dothideomycetidae</taxon>
        <taxon>Mycosphaerellales</taxon>
        <taxon>Teratosphaeriaceae</taxon>
        <taxon>Teratosphaeria</taxon>
    </lineage>
</organism>
<dbReference type="InterPro" id="IPR002931">
    <property type="entry name" value="Transglutaminase-like"/>
</dbReference>
<feature type="compositionally biased region" description="Pro residues" evidence="1">
    <location>
        <begin position="292"/>
        <end position="301"/>
    </location>
</feature>
<dbReference type="EMBL" id="ML995812">
    <property type="protein sequence ID" value="KAF2772993.1"/>
    <property type="molecule type" value="Genomic_DNA"/>
</dbReference>
<dbReference type="SUPFAM" id="SSF54001">
    <property type="entry name" value="Cysteine proteinases"/>
    <property type="match status" value="1"/>
</dbReference>
<feature type="region of interest" description="Disordered" evidence="1">
    <location>
        <begin position="19"/>
        <end position="345"/>
    </location>
</feature>
<proteinExistence type="predicted"/>
<dbReference type="Pfam" id="PF01841">
    <property type="entry name" value="Transglut_core"/>
    <property type="match status" value="1"/>
</dbReference>
<evidence type="ECO:0000259" key="2">
    <source>
        <dbReference type="SMART" id="SM00460"/>
    </source>
</evidence>
<dbReference type="GO" id="GO:0005737">
    <property type="term" value="C:cytoplasm"/>
    <property type="evidence" value="ECO:0007669"/>
    <property type="project" value="TreeGrafter"/>
</dbReference>
<sequence length="692" mass="73985">MADEQSMSVKDRIAQLRLNQIARVPEKSSPASTEQVVEGTTWTRAKRPPPPRPPPPPPARPSAPSRPNSTGVPTAQNGFIADQPEGDHDATTGAVKPPLPSRTSASQSLSAPHLPPRKTSEPSPALPPRRPSETPSSSDCRLSRRVSSESISSVATGQSSLSGVSTPASITSGRSVKAPVFDPNALPALPPRRTEEEKRAYYDSGYQKNGRRPLKSTYSSPNVLPKPNGTTAPPTPRRPSTRQAQASPSQVESAPEPPVRQLEPAPAPPVRPPPPQLPSRNAVTPQPTARQRPPPVQPPRPQQSALTMGFGGATPKPTPPLPSRPNPTTTTNGTTPPPIPTSTRPDLAALQASKPKPNTSFPPQPLCLHCRDFTTPDHHATQFPRQTPPNQSLPHLAHALTSPFPSPTDKARTIFTWLHHNILYDTTAFFSGRLAPSTPHSTLTTGLAVCEGYAGLFAALAMKSGLEALVIGGHGKGYGYTPLKPGDPIPPRNAGGHAWNAVYLPDAGGWKLLDACWGAGHICGNNNLYKQEFAPDRFTQSNDDFGLDHFPSDPTHQFRSDGQAITWAQYITTPKRGSGAEFFAGYTAAEGLSEPSFRPASNPIILAHQGPTTRFSFQKICPHWDPVGNGRGEYCLYTLAVEALEGREGNHLPFRTDGEVWWCDVPTGELGTAGQSVKVLVVTSGHVGGRGK</sequence>
<feature type="compositionally biased region" description="Pro residues" evidence="1">
    <location>
        <begin position="316"/>
        <end position="325"/>
    </location>
</feature>
<gene>
    <name evidence="3" type="ORF">EJ03DRAFT_348045</name>
</gene>
<feature type="compositionally biased region" description="Basic and acidic residues" evidence="1">
    <location>
        <begin position="192"/>
        <end position="201"/>
    </location>
</feature>
<protein>
    <recommendedName>
        <fullName evidence="2">Transglutaminase-like domain-containing protein</fullName>
    </recommendedName>
</protein>
<dbReference type="PANTHER" id="PTHR46333:SF5">
    <property type="entry name" value="TRANSGLUTAMINASE-LIKE DOMAIN-CONTAINING PROTEIN"/>
    <property type="match status" value="1"/>
</dbReference>
<name>A0A6G1LJ55_9PEZI</name>
<dbReference type="InterPro" id="IPR038765">
    <property type="entry name" value="Papain-like_cys_pep_sf"/>
</dbReference>
<accession>A0A6G1LJ55</accession>
<dbReference type="Proteomes" id="UP000799436">
    <property type="component" value="Unassembled WGS sequence"/>
</dbReference>
<reference evidence="3" key="1">
    <citation type="journal article" date="2020" name="Stud. Mycol.">
        <title>101 Dothideomycetes genomes: a test case for predicting lifestyles and emergence of pathogens.</title>
        <authorList>
            <person name="Haridas S."/>
            <person name="Albert R."/>
            <person name="Binder M."/>
            <person name="Bloem J."/>
            <person name="Labutti K."/>
            <person name="Salamov A."/>
            <person name="Andreopoulos B."/>
            <person name="Baker S."/>
            <person name="Barry K."/>
            <person name="Bills G."/>
            <person name="Bluhm B."/>
            <person name="Cannon C."/>
            <person name="Castanera R."/>
            <person name="Culley D."/>
            <person name="Daum C."/>
            <person name="Ezra D."/>
            <person name="Gonzalez J."/>
            <person name="Henrissat B."/>
            <person name="Kuo A."/>
            <person name="Liang C."/>
            <person name="Lipzen A."/>
            <person name="Lutzoni F."/>
            <person name="Magnuson J."/>
            <person name="Mondo S."/>
            <person name="Nolan M."/>
            <person name="Ohm R."/>
            <person name="Pangilinan J."/>
            <person name="Park H.-J."/>
            <person name="Ramirez L."/>
            <person name="Alfaro M."/>
            <person name="Sun H."/>
            <person name="Tritt A."/>
            <person name="Yoshinaga Y."/>
            <person name="Zwiers L.-H."/>
            <person name="Turgeon B."/>
            <person name="Goodwin S."/>
            <person name="Spatafora J."/>
            <person name="Crous P."/>
            <person name="Grigoriev I."/>
        </authorList>
    </citation>
    <scope>NUCLEOTIDE SEQUENCE</scope>
    <source>
        <strain evidence="3">CBS 116005</strain>
    </source>
</reference>
<dbReference type="PANTHER" id="PTHR46333">
    <property type="entry name" value="CYTOKINESIS PROTEIN 3"/>
    <property type="match status" value="1"/>
</dbReference>
<evidence type="ECO:0000313" key="3">
    <source>
        <dbReference type="EMBL" id="KAF2772993.1"/>
    </source>
</evidence>
<feature type="compositionally biased region" description="Polar residues" evidence="1">
    <location>
        <begin position="29"/>
        <end position="43"/>
    </location>
</feature>
<evidence type="ECO:0000313" key="4">
    <source>
        <dbReference type="Proteomes" id="UP000799436"/>
    </source>
</evidence>